<evidence type="ECO:0000313" key="4">
    <source>
        <dbReference type="Proteomes" id="UP000235484"/>
    </source>
</evidence>
<dbReference type="SUPFAM" id="SSF47413">
    <property type="entry name" value="lambda repressor-like DNA-binding domains"/>
    <property type="match status" value="1"/>
</dbReference>
<dbReference type="GO" id="GO:0003700">
    <property type="term" value="F:DNA-binding transcription factor activity"/>
    <property type="evidence" value="ECO:0007669"/>
    <property type="project" value="TreeGrafter"/>
</dbReference>
<evidence type="ECO:0000313" key="3">
    <source>
        <dbReference type="EMBL" id="CUR41587.1"/>
    </source>
</evidence>
<dbReference type="GO" id="GO:0003677">
    <property type="term" value="F:DNA binding"/>
    <property type="evidence" value="ECO:0007669"/>
    <property type="project" value="UniProtKB-KW"/>
</dbReference>
<accession>A0A0U5FBI4</accession>
<dbReference type="PANTHER" id="PTHR46797:SF1">
    <property type="entry name" value="METHYLPHOSPHONATE SYNTHASE"/>
    <property type="match status" value="1"/>
</dbReference>
<proteinExistence type="predicted"/>
<dbReference type="SMART" id="SM00530">
    <property type="entry name" value="HTH_XRE"/>
    <property type="match status" value="1"/>
</dbReference>
<dbReference type="Gene3D" id="1.10.260.40">
    <property type="entry name" value="lambda repressor-like DNA-binding domains"/>
    <property type="match status" value="1"/>
</dbReference>
<name>A0A0U5FBI4_LIMRT</name>
<dbReference type="Proteomes" id="UP000235484">
    <property type="component" value="Unassembled WGS sequence"/>
</dbReference>
<dbReference type="GO" id="GO:0005829">
    <property type="term" value="C:cytosol"/>
    <property type="evidence" value="ECO:0007669"/>
    <property type="project" value="TreeGrafter"/>
</dbReference>
<protein>
    <recommendedName>
        <fullName evidence="2">HTH cro/C1-type domain-containing protein</fullName>
    </recommendedName>
</protein>
<dbReference type="Pfam" id="PF01381">
    <property type="entry name" value="HTH_3"/>
    <property type="match status" value="1"/>
</dbReference>
<dbReference type="InterPro" id="IPR050807">
    <property type="entry name" value="TransReg_Diox_bact_type"/>
</dbReference>
<dbReference type="AlphaFoldDB" id="A0A0U5FBI4"/>
<evidence type="ECO:0000259" key="2">
    <source>
        <dbReference type="PROSITE" id="PS50943"/>
    </source>
</evidence>
<dbReference type="InterPro" id="IPR010982">
    <property type="entry name" value="Lambda_DNA-bd_dom_sf"/>
</dbReference>
<dbReference type="InterPro" id="IPR001387">
    <property type="entry name" value="Cro/C1-type_HTH"/>
</dbReference>
<gene>
    <name evidence="3" type="ORF">LRLP16767_LR202_01571</name>
</gene>
<dbReference type="EMBL" id="LN887631">
    <property type="protein sequence ID" value="CUR41587.1"/>
    <property type="molecule type" value="Genomic_DNA"/>
</dbReference>
<organism evidence="3 4">
    <name type="scientific">Limosilactobacillus reuteri</name>
    <name type="common">Lactobacillus reuteri</name>
    <dbReference type="NCBI Taxonomy" id="1598"/>
    <lineage>
        <taxon>Bacteria</taxon>
        <taxon>Bacillati</taxon>
        <taxon>Bacillota</taxon>
        <taxon>Bacilli</taxon>
        <taxon>Lactobacillales</taxon>
        <taxon>Lactobacillaceae</taxon>
        <taxon>Limosilactobacillus</taxon>
    </lineage>
</organism>
<dbReference type="CDD" id="cd00093">
    <property type="entry name" value="HTH_XRE"/>
    <property type="match status" value="1"/>
</dbReference>
<feature type="domain" description="HTH cro/C1-type" evidence="2">
    <location>
        <begin position="8"/>
        <end position="63"/>
    </location>
</feature>
<dbReference type="PROSITE" id="PS50943">
    <property type="entry name" value="HTH_CROC1"/>
    <property type="match status" value="1"/>
</dbReference>
<dbReference type="PANTHER" id="PTHR46797">
    <property type="entry name" value="HTH-TYPE TRANSCRIPTIONAL REGULATOR"/>
    <property type="match status" value="1"/>
</dbReference>
<evidence type="ECO:0000256" key="1">
    <source>
        <dbReference type="ARBA" id="ARBA00023125"/>
    </source>
</evidence>
<sequence>MNEIGVNISQKRKSLNMTQEELSNRADISTNYVSRLERGEIDHIRAETLFNIAKGLNTTMEDLMGDGINKEHIFGYYQTKLINTLSKIDNDKAEKLSKSILDLLSSGVSIDDNNK</sequence>
<keyword evidence="1" id="KW-0238">DNA-binding</keyword>
<dbReference type="RefSeq" id="WP_102816621.1">
    <property type="nucleotide sequence ID" value="NZ_LN887631.1"/>
</dbReference>
<reference evidence="4" key="1">
    <citation type="submission" date="2015-10" db="EMBL/GenBank/DDBJ databases">
        <authorList>
            <person name="Crossman L.C."/>
        </authorList>
    </citation>
    <scope>NUCLEOTIDE SEQUENCE [LARGE SCALE GENOMIC DNA]</scope>
    <source>
        <strain evidence="4">20-2</strain>
    </source>
</reference>